<sequence>MRVQTGILCYNGRFQAASGPIFTADNRGFRYGDGCFETLKVYQGRVLLDDLHFERLMASVHLLHLEMPKYFTREYLSDLIIQLCIRNKAEKLARVRLSVFRTEGGLYAPENNHAEFMIQCWELSRQVFELNDNGLSIDIYPDSRKTCEKLSNIKSSNCLPYILASMYAKQHDLNDALLLNTRGRVADATSSNVFIVRGKEVWTPPLSEGCVCGVMRKHLLNLDTTLQLREHPISVADLENADEIFLTNAIYGIRWVERFRDNSYGNATASILHDLLHEAVL</sequence>
<dbReference type="FunFam" id="3.20.10.10:FF:000002">
    <property type="entry name" value="D-alanine aminotransferase"/>
    <property type="match status" value="1"/>
</dbReference>
<evidence type="ECO:0000256" key="10">
    <source>
        <dbReference type="ARBA" id="ARBA00049229"/>
    </source>
</evidence>
<dbReference type="EMBL" id="QCYK01000001">
    <property type="protein sequence ID" value="PUZ29226.1"/>
    <property type="molecule type" value="Genomic_DNA"/>
</dbReference>
<protein>
    <recommendedName>
        <fullName evidence="6">branched-chain-amino-acid transaminase</fullName>
        <ecNumber evidence="6">2.6.1.42</ecNumber>
    </recommendedName>
</protein>
<comment type="pathway">
    <text evidence="2">Amino-acid biosynthesis; L-isoleucine biosynthesis; L-isoleucine from 2-oxobutanoate: step 4/4.</text>
</comment>
<keyword evidence="12" id="KW-1185">Reference proteome</keyword>
<evidence type="ECO:0000256" key="2">
    <source>
        <dbReference type="ARBA" id="ARBA00004824"/>
    </source>
</evidence>
<evidence type="ECO:0000256" key="1">
    <source>
        <dbReference type="ARBA" id="ARBA00001933"/>
    </source>
</evidence>
<dbReference type="PANTHER" id="PTHR42743">
    <property type="entry name" value="AMINO-ACID AMINOTRANSFERASE"/>
    <property type="match status" value="1"/>
</dbReference>
<comment type="cofactor">
    <cofactor evidence="1">
        <name>pyridoxal 5'-phosphate</name>
        <dbReference type="ChEBI" id="CHEBI:597326"/>
    </cofactor>
</comment>
<organism evidence="11 12">
    <name type="scientific">Chitinophaga parva</name>
    <dbReference type="NCBI Taxonomy" id="2169414"/>
    <lineage>
        <taxon>Bacteria</taxon>
        <taxon>Pseudomonadati</taxon>
        <taxon>Bacteroidota</taxon>
        <taxon>Chitinophagia</taxon>
        <taxon>Chitinophagales</taxon>
        <taxon>Chitinophagaceae</taxon>
        <taxon>Chitinophaga</taxon>
    </lineage>
</organism>
<dbReference type="InterPro" id="IPR043132">
    <property type="entry name" value="BCAT-like_C"/>
</dbReference>
<evidence type="ECO:0000313" key="11">
    <source>
        <dbReference type="EMBL" id="PUZ29226.1"/>
    </source>
</evidence>
<dbReference type="CDD" id="cd00449">
    <property type="entry name" value="PLPDE_IV"/>
    <property type="match status" value="1"/>
</dbReference>
<accession>A0A2T7BNI2</accession>
<evidence type="ECO:0000256" key="9">
    <source>
        <dbReference type="ARBA" id="ARBA00048798"/>
    </source>
</evidence>
<dbReference type="Gene3D" id="3.20.10.10">
    <property type="entry name" value="D-amino Acid Aminotransferase, subunit A, domain 2"/>
    <property type="match status" value="1"/>
</dbReference>
<gene>
    <name evidence="11" type="ORF">DCC81_07110</name>
</gene>
<evidence type="ECO:0000256" key="4">
    <source>
        <dbReference type="ARBA" id="ARBA00005072"/>
    </source>
</evidence>
<comment type="similarity">
    <text evidence="5">Belongs to the class-IV pyridoxal-phosphate-dependent aminotransferase family.</text>
</comment>
<dbReference type="OrthoDB" id="9805628at2"/>
<comment type="pathway">
    <text evidence="3">Amino-acid biosynthesis; L-valine biosynthesis; L-valine from pyruvate: step 4/4.</text>
</comment>
<dbReference type="GO" id="GO:0008652">
    <property type="term" value="P:amino acid biosynthetic process"/>
    <property type="evidence" value="ECO:0007669"/>
    <property type="project" value="UniProtKB-ARBA"/>
</dbReference>
<dbReference type="GO" id="GO:0016829">
    <property type="term" value="F:lyase activity"/>
    <property type="evidence" value="ECO:0007669"/>
    <property type="project" value="UniProtKB-KW"/>
</dbReference>
<dbReference type="InterPro" id="IPR043131">
    <property type="entry name" value="BCAT-like_N"/>
</dbReference>
<dbReference type="Pfam" id="PF01063">
    <property type="entry name" value="Aminotran_4"/>
    <property type="match status" value="1"/>
</dbReference>
<reference evidence="11 12" key="1">
    <citation type="submission" date="2018-04" db="EMBL/GenBank/DDBJ databases">
        <title>Chitinophaga fuyangensis sp. nov., isolated from soil in a chemical factory.</title>
        <authorList>
            <person name="Chen K."/>
        </authorList>
    </citation>
    <scope>NUCLEOTIDE SEQUENCE [LARGE SCALE GENOMIC DNA]</scope>
    <source>
        <strain evidence="11 12">LY-1</strain>
    </source>
</reference>
<comment type="catalytic activity">
    <reaction evidence="9">
        <text>L-isoleucine + 2-oxoglutarate = (S)-3-methyl-2-oxopentanoate + L-glutamate</text>
        <dbReference type="Rhea" id="RHEA:24801"/>
        <dbReference type="ChEBI" id="CHEBI:16810"/>
        <dbReference type="ChEBI" id="CHEBI:29985"/>
        <dbReference type="ChEBI" id="CHEBI:35146"/>
        <dbReference type="ChEBI" id="CHEBI:58045"/>
        <dbReference type="EC" id="2.6.1.42"/>
    </reaction>
</comment>
<evidence type="ECO:0000256" key="3">
    <source>
        <dbReference type="ARBA" id="ARBA00004931"/>
    </source>
</evidence>
<evidence type="ECO:0000256" key="6">
    <source>
        <dbReference type="ARBA" id="ARBA00013053"/>
    </source>
</evidence>
<dbReference type="Gene3D" id="3.30.470.10">
    <property type="match status" value="1"/>
</dbReference>
<dbReference type="InterPro" id="IPR050571">
    <property type="entry name" value="Class-IV_PLP-Dep_Aminotrnsfr"/>
</dbReference>
<dbReference type="EC" id="2.6.1.42" evidence="6"/>
<comment type="pathway">
    <text evidence="4">Amino-acid biosynthesis; L-leucine biosynthesis; L-leucine from 3-methyl-2-oxobutanoate: step 4/4.</text>
</comment>
<evidence type="ECO:0000256" key="7">
    <source>
        <dbReference type="ARBA" id="ARBA00022898"/>
    </source>
</evidence>
<proteinExistence type="inferred from homology"/>
<evidence type="ECO:0000256" key="5">
    <source>
        <dbReference type="ARBA" id="ARBA00009320"/>
    </source>
</evidence>
<comment type="catalytic activity">
    <reaction evidence="8">
        <text>L-valine + 2-oxoglutarate = 3-methyl-2-oxobutanoate + L-glutamate</text>
        <dbReference type="Rhea" id="RHEA:24813"/>
        <dbReference type="ChEBI" id="CHEBI:11851"/>
        <dbReference type="ChEBI" id="CHEBI:16810"/>
        <dbReference type="ChEBI" id="CHEBI:29985"/>
        <dbReference type="ChEBI" id="CHEBI:57762"/>
        <dbReference type="EC" id="2.6.1.42"/>
    </reaction>
</comment>
<dbReference type="PANTHER" id="PTHR42743:SF11">
    <property type="entry name" value="AMINODEOXYCHORISMATE LYASE"/>
    <property type="match status" value="1"/>
</dbReference>
<dbReference type="InterPro" id="IPR036038">
    <property type="entry name" value="Aminotransferase-like"/>
</dbReference>
<comment type="catalytic activity">
    <reaction evidence="10">
        <text>L-leucine + 2-oxoglutarate = 4-methyl-2-oxopentanoate + L-glutamate</text>
        <dbReference type="Rhea" id="RHEA:18321"/>
        <dbReference type="ChEBI" id="CHEBI:16810"/>
        <dbReference type="ChEBI" id="CHEBI:17865"/>
        <dbReference type="ChEBI" id="CHEBI:29985"/>
        <dbReference type="ChEBI" id="CHEBI:57427"/>
        <dbReference type="EC" id="2.6.1.42"/>
    </reaction>
</comment>
<dbReference type="Proteomes" id="UP000244450">
    <property type="component" value="Unassembled WGS sequence"/>
</dbReference>
<evidence type="ECO:0000313" key="12">
    <source>
        <dbReference type="Proteomes" id="UP000244450"/>
    </source>
</evidence>
<comment type="caution">
    <text evidence="11">The sequence shown here is derived from an EMBL/GenBank/DDBJ whole genome shotgun (WGS) entry which is preliminary data.</text>
</comment>
<keyword evidence="11" id="KW-0456">Lyase</keyword>
<dbReference type="InterPro" id="IPR001544">
    <property type="entry name" value="Aminotrans_IV"/>
</dbReference>
<dbReference type="GO" id="GO:0046394">
    <property type="term" value="P:carboxylic acid biosynthetic process"/>
    <property type="evidence" value="ECO:0007669"/>
    <property type="project" value="UniProtKB-ARBA"/>
</dbReference>
<dbReference type="AlphaFoldDB" id="A0A2T7BNI2"/>
<name>A0A2T7BNI2_9BACT</name>
<keyword evidence="7" id="KW-0663">Pyridoxal phosphate</keyword>
<dbReference type="SUPFAM" id="SSF56752">
    <property type="entry name" value="D-aminoacid aminotransferase-like PLP-dependent enzymes"/>
    <property type="match status" value="1"/>
</dbReference>
<dbReference type="GO" id="GO:0004084">
    <property type="term" value="F:branched-chain-amino-acid transaminase activity"/>
    <property type="evidence" value="ECO:0007669"/>
    <property type="project" value="UniProtKB-EC"/>
</dbReference>
<evidence type="ECO:0000256" key="8">
    <source>
        <dbReference type="ARBA" id="ARBA00048212"/>
    </source>
</evidence>